<reference evidence="1 2" key="1">
    <citation type="submission" date="2023-11" db="EMBL/GenBank/DDBJ databases">
        <title>Analysis of the Genomes of Mucilaginibacter gossypii cycad 4 and M. sabulilitoris SNA2: microbes with the potential for plant growth promotion.</title>
        <authorList>
            <person name="Hirsch A.M."/>
            <person name="Humm E."/>
            <person name="Rubbi M."/>
            <person name="Del Vecchio G."/>
            <person name="Ha S.M."/>
            <person name="Pellegrini M."/>
            <person name="Gunsalus R.P."/>
        </authorList>
    </citation>
    <scope>NUCLEOTIDE SEQUENCE [LARGE SCALE GENOMIC DNA]</scope>
    <source>
        <strain evidence="1 2">SNA2</strain>
    </source>
</reference>
<sequence length="86" mass="9793">MTAKVRSLNRHDLLNAGEAIERILSVVDSAEIKNELLKWLEIGFKDHSKTLANFSSEELAIFLDKLPDLVLALYCYQKETEKGDDK</sequence>
<dbReference type="Proteomes" id="UP001324380">
    <property type="component" value="Chromosome"/>
</dbReference>
<dbReference type="RefSeq" id="WP_321563937.1">
    <property type="nucleotide sequence ID" value="NZ_CP139558.1"/>
</dbReference>
<proteinExistence type="predicted"/>
<organism evidence="1 2">
    <name type="scientific">Mucilaginibacter sabulilitoris</name>
    <dbReference type="NCBI Taxonomy" id="1173583"/>
    <lineage>
        <taxon>Bacteria</taxon>
        <taxon>Pseudomonadati</taxon>
        <taxon>Bacteroidota</taxon>
        <taxon>Sphingobacteriia</taxon>
        <taxon>Sphingobacteriales</taxon>
        <taxon>Sphingobacteriaceae</taxon>
        <taxon>Mucilaginibacter</taxon>
    </lineage>
</organism>
<accession>A0ABZ0TQW3</accession>
<evidence type="ECO:0000313" key="1">
    <source>
        <dbReference type="EMBL" id="WPU94822.1"/>
    </source>
</evidence>
<evidence type="ECO:0000313" key="2">
    <source>
        <dbReference type="Proteomes" id="UP001324380"/>
    </source>
</evidence>
<dbReference type="EMBL" id="CP139558">
    <property type="protein sequence ID" value="WPU94822.1"/>
    <property type="molecule type" value="Genomic_DNA"/>
</dbReference>
<keyword evidence="2" id="KW-1185">Reference proteome</keyword>
<protein>
    <submittedName>
        <fullName evidence="1">Uncharacterized protein</fullName>
    </submittedName>
</protein>
<gene>
    <name evidence="1" type="ORF">SNE25_04710</name>
</gene>
<name>A0ABZ0TQW3_9SPHI</name>